<keyword evidence="11" id="KW-1185">Reference proteome</keyword>
<accession>A0ABX3KX47</accession>
<comment type="caution">
    <text evidence="10">The sequence shown here is derived from an EMBL/GenBank/DDBJ whole genome shotgun (WGS) entry which is preliminary data.</text>
</comment>
<comment type="subcellular location">
    <subcellularLocation>
        <location evidence="9">Cell inner membrane</location>
        <topology evidence="9">Single-pass membrane protein</topology>
    </subcellularLocation>
</comment>
<gene>
    <name evidence="9" type="primary">lpxL</name>
    <name evidence="10" type="ORF">BKG89_06555</name>
</gene>
<comment type="similarity">
    <text evidence="9">Belongs to the LpxL/LpxM/LpxP family.</text>
</comment>
<dbReference type="CDD" id="cd07984">
    <property type="entry name" value="LPLAT_LABLAT-like"/>
    <property type="match status" value="1"/>
</dbReference>
<dbReference type="NCBIfam" id="NF005340">
    <property type="entry name" value="PRK06860.1"/>
    <property type="match status" value="1"/>
</dbReference>
<evidence type="ECO:0000256" key="3">
    <source>
        <dbReference type="ARBA" id="ARBA00022679"/>
    </source>
</evidence>
<dbReference type="PIRSF" id="PIRSF026649">
    <property type="entry name" value="MsbB"/>
    <property type="match status" value="1"/>
</dbReference>
<keyword evidence="8 9" id="KW-0012">Acyltransferase</keyword>
<keyword evidence="6 9" id="KW-1133">Transmembrane helix</keyword>
<evidence type="ECO:0000256" key="6">
    <source>
        <dbReference type="ARBA" id="ARBA00022989"/>
    </source>
</evidence>
<evidence type="ECO:0000256" key="9">
    <source>
        <dbReference type="HAMAP-Rule" id="MF_01942"/>
    </source>
</evidence>
<protein>
    <recommendedName>
        <fullName evidence="9">Lipid A biosynthesis acyltransferase</fullName>
        <ecNumber evidence="9">2.3.1.241</ecNumber>
    </recommendedName>
    <alternativeName>
        <fullName evidence="9">Kdo(2)-lipid IV(A) acyltransferase</fullName>
    </alternativeName>
</protein>
<dbReference type="GO" id="GO:0016746">
    <property type="term" value="F:acyltransferase activity"/>
    <property type="evidence" value="ECO:0007669"/>
    <property type="project" value="UniProtKB-KW"/>
</dbReference>
<sequence>MSKASSSKTSKNSLPQFKLNFLSPKYWGIWFIIFIWRMILLLPYPILRKIGVLLGKLFSRLKVGKRRANIARRNLELCFPQYSDEQREKILQDNLSSVGMAIIETGMAWFWSDTRIKKWSKVEGLNYIKDNLKDGIIFVGLHFLTLELGARIVGLHQPGIGVYRPNDNPLIDWLQTYGRLRSNKTMLDRKDLRGMIKALRNGDIIWYAPDHDYGRKNAVFVPFFAVPDAATTSGSYYLLKSSPNSKVIPFAPLRNADGSGYKVQISPPVDFHDLSDETQIAIRMNQIVEKEILKGVEQYMWLHRRFKTRPQETDSDLYV</sequence>
<evidence type="ECO:0000313" key="10">
    <source>
        <dbReference type="EMBL" id="OOF69666.1"/>
    </source>
</evidence>
<evidence type="ECO:0000256" key="2">
    <source>
        <dbReference type="ARBA" id="ARBA00022519"/>
    </source>
</evidence>
<comment type="pathway">
    <text evidence="9">Bacterial outer membrane biogenesis; lipopolysaccharide biosynthesis.</text>
</comment>
<reference evidence="10 11" key="1">
    <citation type="submission" date="2016-10" db="EMBL/GenBank/DDBJ databases">
        <title>Rodentibacter gen. nov. and new species.</title>
        <authorList>
            <person name="Christensen H."/>
        </authorList>
    </citation>
    <scope>NUCLEOTIDE SEQUENCE [LARGE SCALE GENOMIC DNA]</scope>
    <source>
        <strain evidence="10 11">1998236014</strain>
    </source>
</reference>
<dbReference type="PANTHER" id="PTHR30606:SF9">
    <property type="entry name" value="LIPID A BIOSYNTHESIS LAUROYLTRANSFERASE"/>
    <property type="match status" value="1"/>
</dbReference>
<keyword evidence="5 9" id="KW-0448">Lipopolysaccharide biosynthesis</keyword>
<evidence type="ECO:0000256" key="5">
    <source>
        <dbReference type="ARBA" id="ARBA00022985"/>
    </source>
</evidence>
<comment type="pathway">
    <text evidence="9">Glycolipid biosynthesis; KDO(2)-lipid A biosynthesis; KDO(2)-lipid A from CMP-3-deoxy-D-manno-octulosonate and lipid IV(A): step 3/4.</text>
</comment>
<dbReference type="InterPro" id="IPR004960">
    <property type="entry name" value="LipA_acyltrans"/>
</dbReference>
<keyword evidence="2 9" id="KW-0997">Cell inner membrane</keyword>
<dbReference type="EC" id="2.3.1.241" evidence="9"/>
<evidence type="ECO:0000256" key="7">
    <source>
        <dbReference type="ARBA" id="ARBA00023136"/>
    </source>
</evidence>
<comment type="function">
    <text evidence="9">Catalyzes the transfer of an acyl chain from an acyl-[acyl-carrier-protein] (ACP) to a Kdo(2)-lipid IV(A) to form a Kdo(2)-(acyl)-lipid IV(A).</text>
</comment>
<dbReference type="Pfam" id="PF03279">
    <property type="entry name" value="Lip_A_acyltrans"/>
    <property type="match status" value="1"/>
</dbReference>
<dbReference type="HAMAP" id="MF_01942">
    <property type="entry name" value="Lipid_A_LpxL_LpxP"/>
    <property type="match status" value="1"/>
</dbReference>
<keyword evidence="7 9" id="KW-0472">Membrane</keyword>
<dbReference type="Proteomes" id="UP000188820">
    <property type="component" value="Unassembled WGS sequence"/>
</dbReference>
<comment type="catalytic activity">
    <reaction evidence="9">
        <text>an alpha-Kdo-(2-&gt;4)-alpha-Kdo-(2-&gt;6)-lipid IVA + a fatty acyl-[ACP] = an alpha-Kdo-(2-&gt;4)-alpha-Kdo-(2-&gt;6)-(acyl)-lipid IVA + holo-[ACP]</text>
        <dbReference type="Rhea" id="RHEA:69396"/>
        <dbReference type="Rhea" id="RHEA-COMP:9685"/>
        <dbReference type="Rhea" id="RHEA-COMP:14125"/>
        <dbReference type="ChEBI" id="CHEBI:64479"/>
        <dbReference type="ChEBI" id="CHEBI:138651"/>
        <dbReference type="ChEBI" id="CHEBI:176429"/>
        <dbReference type="ChEBI" id="CHEBI:176430"/>
        <dbReference type="EC" id="2.3.1.241"/>
    </reaction>
</comment>
<name>A0ABX3KX47_9PAST</name>
<keyword evidence="3 9" id="KW-0808">Transferase</keyword>
<evidence type="ECO:0000256" key="1">
    <source>
        <dbReference type="ARBA" id="ARBA00022475"/>
    </source>
</evidence>
<dbReference type="RefSeq" id="WP_077463388.1">
    <property type="nucleotide sequence ID" value="NZ_MLAA01000025.1"/>
</dbReference>
<feature type="transmembrane region" description="Helical" evidence="9">
    <location>
        <begin position="27"/>
        <end position="47"/>
    </location>
</feature>
<proteinExistence type="inferred from homology"/>
<dbReference type="PANTHER" id="PTHR30606">
    <property type="entry name" value="LIPID A BIOSYNTHESIS LAUROYL ACYLTRANSFERASE"/>
    <property type="match status" value="1"/>
</dbReference>
<keyword evidence="4 9" id="KW-0812">Transmembrane</keyword>
<evidence type="ECO:0000256" key="4">
    <source>
        <dbReference type="ARBA" id="ARBA00022692"/>
    </source>
</evidence>
<dbReference type="EMBL" id="MLAA01000025">
    <property type="protein sequence ID" value="OOF69666.1"/>
    <property type="molecule type" value="Genomic_DNA"/>
</dbReference>
<evidence type="ECO:0000313" key="11">
    <source>
        <dbReference type="Proteomes" id="UP000188820"/>
    </source>
</evidence>
<organism evidence="10 11">
    <name type="scientific">Rodentibacter caecimuris</name>
    <dbReference type="NCBI Taxonomy" id="1796644"/>
    <lineage>
        <taxon>Bacteria</taxon>
        <taxon>Pseudomonadati</taxon>
        <taxon>Pseudomonadota</taxon>
        <taxon>Gammaproteobacteria</taxon>
        <taxon>Pasteurellales</taxon>
        <taxon>Pasteurellaceae</taxon>
        <taxon>Rodentibacter</taxon>
    </lineage>
</organism>
<dbReference type="InterPro" id="IPR011920">
    <property type="entry name" value="Lipid_A_LpxL_LpxP"/>
</dbReference>
<keyword evidence="1 9" id="KW-1003">Cell membrane</keyword>
<dbReference type="NCBIfam" id="TIGR02207">
    <property type="entry name" value="lipid_A_htrB"/>
    <property type="match status" value="1"/>
</dbReference>
<evidence type="ECO:0000256" key="8">
    <source>
        <dbReference type="ARBA" id="ARBA00023315"/>
    </source>
</evidence>
<feature type="short sequence motif" description="HXXXXD motif" evidence="9">
    <location>
        <begin position="142"/>
        <end position="147"/>
    </location>
</feature>